<dbReference type="Pfam" id="PF02461">
    <property type="entry name" value="AMO"/>
    <property type="match status" value="1"/>
</dbReference>
<dbReference type="RefSeq" id="WP_039720859.1">
    <property type="nucleotide sequence ID" value="NZ_CP037899.1"/>
</dbReference>
<keyword evidence="1" id="KW-1133">Transmembrane helix</keyword>
<protein>
    <submittedName>
        <fullName evidence="3">Methane/ammonia monooxygenase subunit A</fullName>
        <ecNumber evidence="3">1.14.18.3</ecNumber>
        <ecNumber evidence="3">1.14.99.39</ecNumber>
    </submittedName>
    <submittedName>
        <fullName evidence="2">Particulate methane monooxygenase</fullName>
    </submittedName>
</protein>
<feature type="transmembrane region" description="Helical" evidence="1">
    <location>
        <begin position="20"/>
        <end position="38"/>
    </location>
</feature>
<sequence>MNEQLLTQREIEADFVRKRFDLAVLLIIFLATVAAAWIHQQLFAGDWSFWIDLKDRMWWPVIVPIATICFPAAVQAALWTHWKFPAGATMVCFGLLLGQWLNRIINFWAWAKFPINLVFPETLLPQAIVLDGILMTTNNFVVTALVGGELWGLLFYPSNWPMIAPYHVPVLWEGQLLSVADLIQYQYIRTSTPEYLRMVETGTMRSFAGGVLGVSAFFSGFISIIMYFIWWYMGYFFAKPIYLKGKRI</sequence>
<name>A0A0C1URN1_9BACT</name>
<evidence type="ECO:0000313" key="5">
    <source>
        <dbReference type="Proteomes" id="UP000315925"/>
    </source>
</evidence>
<dbReference type="KEGG" id="mkc:kam1_1972"/>
<keyword evidence="1" id="KW-0472">Membrane</keyword>
<reference evidence="3" key="2">
    <citation type="journal article" date="2019" name="BMC Genomics">
        <title>Complete genome sequence analysis of the thermoacidophilic verrucomicrobial methanotroph 'Candidatus Methylacidiphilum kamchatkense' strain Kam1 and comparison with its closest relatives.</title>
        <authorList>
            <person name="Kruse T."/>
            <person name="Ratnadevi C.M."/>
            <person name="Erikstad H.A."/>
            <person name="Birkeland N.K."/>
        </authorList>
    </citation>
    <scope>NUCLEOTIDE SEQUENCE</scope>
    <source>
        <strain evidence="3">Kam1</strain>
    </source>
</reference>
<dbReference type="OrthoDB" id="183959at2"/>
<dbReference type="Gene3D" id="1.20.1450.10">
    <property type="entry name" value="Ammonia/particulate methane monooxygenase, subunit A"/>
    <property type="match status" value="1"/>
</dbReference>
<keyword evidence="3" id="KW-0560">Oxidoreductase</keyword>
<accession>A0A0C1URN1</accession>
<dbReference type="InterPro" id="IPR003393">
    <property type="entry name" value="NH3_CH4_mOase_A"/>
</dbReference>
<dbReference type="EC" id="1.14.99.39" evidence="3"/>
<evidence type="ECO:0000256" key="1">
    <source>
        <dbReference type="SAM" id="Phobius"/>
    </source>
</evidence>
<organism evidence="3 5">
    <name type="scientific">Methylacidiphilum kamchatkense Kam1</name>
    <dbReference type="NCBI Taxonomy" id="1202785"/>
    <lineage>
        <taxon>Bacteria</taxon>
        <taxon>Pseudomonadati</taxon>
        <taxon>Verrucomicrobiota</taxon>
        <taxon>Methylacidiphilae</taxon>
        <taxon>Methylacidiphilales</taxon>
        <taxon>Methylacidiphilaceae</taxon>
        <taxon>Methylacidiphilum (ex Ratnadevi et al. 2023)</taxon>
    </lineage>
</organism>
<reference evidence="5" key="3">
    <citation type="submission" date="2019-03" db="EMBL/GenBank/DDBJ databases">
        <title>Complete genome of Methylacidiphilum kamchatkense Kam1.</title>
        <authorList>
            <person name="Kruse T."/>
            <person name="Murarilal Ratnadevi C."/>
            <person name="Erikstad H.-A."/>
            <person name="Birkeland N.-K."/>
        </authorList>
    </citation>
    <scope>NUCLEOTIDE SEQUENCE [LARGE SCALE GENOMIC DNA]</scope>
    <source>
        <strain evidence="5">kam1</strain>
    </source>
</reference>
<dbReference type="NCBIfam" id="NF041557">
    <property type="entry name" value="AmoA_BACT"/>
    <property type="match status" value="1"/>
</dbReference>
<dbReference type="EMBL" id="JQNX01000002">
    <property type="protein sequence ID" value="KIE58939.1"/>
    <property type="molecule type" value="Genomic_DNA"/>
</dbReference>
<keyword evidence="4" id="KW-1185">Reference proteome</keyword>
<evidence type="ECO:0000313" key="4">
    <source>
        <dbReference type="Proteomes" id="UP000031594"/>
    </source>
</evidence>
<feature type="transmembrane region" description="Helical" evidence="1">
    <location>
        <begin position="133"/>
        <end position="156"/>
    </location>
</feature>
<dbReference type="GO" id="GO:0018597">
    <property type="term" value="F:ammonia monooxygenase activity"/>
    <property type="evidence" value="ECO:0007669"/>
    <property type="project" value="UniProtKB-EC"/>
</dbReference>
<feature type="transmembrane region" description="Helical" evidence="1">
    <location>
        <begin position="207"/>
        <end position="233"/>
    </location>
</feature>
<feature type="transmembrane region" description="Helical" evidence="1">
    <location>
        <begin position="58"/>
        <end position="79"/>
    </location>
</feature>
<dbReference type="AlphaFoldDB" id="A0A0C1URN1"/>
<dbReference type="EMBL" id="CP037899">
    <property type="protein sequence ID" value="QDQ43182.1"/>
    <property type="molecule type" value="Genomic_DNA"/>
</dbReference>
<proteinExistence type="predicted"/>
<dbReference type="Proteomes" id="UP000031594">
    <property type="component" value="Unassembled WGS sequence"/>
</dbReference>
<dbReference type="Proteomes" id="UP000315925">
    <property type="component" value="Chromosome"/>
</dbReference>
<dbReference type="EC" id="1.14.18.3" evidence="3"/>
<evidence type="ECO:0000313" key="2">
    <source>
        <dbReference type="EMBL" id="KIE58939.1"/>
    </source>
</evidence>
<gene>
    <name evidence="3" type="primary">pmoA4</name>
    <name evidence="2" type="synonym">pmoC4</name>
    <name evidence="2" type="ORF">A946_02435</name>
    <name evidence="3" type="ORF">kam1_1972</name>
</gene>
<dbReference type="STRING" id="1202785.A946_02435"/>
<evidence type="ECO:0000313" key="3">
    <source>
        <dbReference type="EMBL" id="QDQ43182.1"/>
    </source>
</evidence>
<dbReference type="InterPro" id="IPR037001">
    <property type="entry name" value="NH3/CH4_mOase_suA_sf"/>
</dbReference>
<keyword evidence="3" id="KW-0503">Monooxygenase</keyword>
<keyword evidence="1" id="KW-0812">Transmembrane</keyword>
<reference evidence="2 4" key="1">
    <citation type="submission" date="2014-08" db="EMBL/GenBank/DDBJ databases">
        <title>Methylacidiphilum kamchatkense strain Kam1 draft genome sequence.</title>
        <authorList>
            <person name="Birkeland N.-K."/>
            <person name="Erikstad H.A."/>
        </authorList>
    </citation>
    <scope>NUCLEOTIDE SEQUENCE [LARGE SCALE GENOMIC DNA]</scope>
    <source>
        <strain evidence="2 4">Kam1</strain>
    </source>
</reference>